<proteinExistence type="predicted"/>
<dbReference type="SUPFAM" id="SSF55120">
    <property type="entry name" value="Pseudouridine synthase"/>
    <property type="match status" value="1"/>
</dbReference>
<reference evidence="1" key="1">
    <citation type="submission" date="2018-05" db="EMBL/GenBank/DDBJ databases">
        <authorList>
            <person name="Lanie J.A."/>
            <person name="Ng W.-L."/>
            <person name="Kazmierczak K.M."/>
            <person name="Andrzejewski T.M."/>
            <person name="Davidsen T.M."/>
            <person name="Wayne K.J."/>
            <person name="Tettelin H."/>
            <person name="Glass J.I."/>
            <person name="Rusch D."/>
            <person name="Podicherti R."/>
            <person name="Tsui H.-C.T."/>
            <person name="Winkler M.E."/>
        </authorList>
    </citation>
    <scope>NUCLEOTIDE SEQUENCE</scope>
</reference>
<dbReference type="GO" id="GO:0009982">
    <property type="term" value="F:pseudouridine synthase activity"/>
    <property type="evidence" value="ECO:0007669"/>
    <property type="project" value="InterPro"/>
</dbReference>
<gene>
    <name evidence="1" type="ORF">METZ01_LOCUS369783</name>
</gene>
<dbReference type="GO" id="GO:0003723">
    <property type="term" value="F:RNA binding"/>
    <property type="evidence" value="ECO:0007669"/>
    <property type="project" value="InterPro"/>
</dbReference>
<dbReference type="Gene3D" id="3.30.2350.10">
    <property type="entry name" value="Pseudouridine synthase"/>
    <property type="match status" value="1"/>
</dbReference>
<dbReference type="InterPro" id="IPR014780">
    <property type="entry name" value="tRNA_psdUridine_synth_TruB"/>
</dbReference>
<dbReference type="GO" id="GO:1990481">
    <property type="term" value="P:mRNA pseudouridine synthesis"/>
    <property type="evidence" value="ECO:0007669"/>
    <property type="project" value="TreeGrafter"/>
</dbReference>
<feature type="non-terminal residue" evidence="1">
    <location>
        <position position="44"/>
    </location>
</feature>
<dbReference type="InterPro" id="IPR020103">
    <property type="entry name" value="PsdUridine_synth_cat_dom_sf"/>
</dbReference>
<name>A0A382T438_9ZZZZ</name>
<sequence>MHNGIIAIDKPLSLTSSKVVSVIKKKFNLSKVGHGGTLDPLATG</sequence>
<evidence type="ECO:0008006" key="2">
    <source>
        <dbReference type="Google" id="ProtNLM"/>
    </source>
</evidence>
<evidence type="ECO:0000313" key="1">
    <source>
        <dbReference type="EMBL" id="SVD16929.1"/>
    </source>
</evidence>
<accession>A0A382T438</accession>
<protein>
    <recommendedName>
        <fullName evidence="2">Pseudouridine synthase II N-terminal domain-containing protein</fullName>
    </recommendedName>
</protein>
<dbReference type="PANTHER" id="PTHR13767:SF2">
    <property type="entry name" value="PSEUDOURIDYLATE SYNTHASE TRUB1"/>
    <property type="match status" value="1"/>
</dbReference>
<dbReference type="EMBL" id="UINC01133791">
    <property type="protein sequence ID" value="SVD16929.1"/>
    <property type="molecule type" value="Genomic_DNA"/>
</dbReference>
<dbReference type="AlphaFoldDB" id="A0A382T438"/>
<dbReference type="PANTHER" id="PTHR13767">
    <property type="entry name" value="TRNA-PSEUDOURIDINE SYNTHASE"/>
    <property type="match status" value="1"/>
</dbReference>
<organism evidence="1">
    <name type="scientific">marine metagenome</name>
    <dbReference type="NCBI Taxonomy" id="408172"/>
    <lineage>
        <taxon>unclassified sequences</taxon>
        <taxon>metagenomes</taxon>
        <taxon>ecological metagenomes</taxon>
    </lineage>
</organism>
<dbReference type="GO" id="GO:0006400">
    <property type="term" value="P:tRNA modification"/>
    <property type="evidence" value="ECO:0007669"/>
    <property type="project" value="TreeGrafter"/>
</dbReference>